<evidence type="ECO:0000313" key="2">
    <source>
        <dbReference type="Proteomes" id="UP000028002"/>
    </source>
</evidence>
<dbReference type="RefSeq" id="WP_036836755.1">
    <property type="nucleotide sequence ID" value="NZ_CAWLUD010000001.1"/>
</dbReference>
<sequence length="309" mass="36021">MDSHISQYREQVRLLINSLPQVAKEKCFALKGGTAINLFVMDFPRLSVDIDLAYVPVSDRTTDLKAISEALDRIVTDLNTKAGIRAEKLRGQGEEIRIHVYSRETMIKIEVNHVWRGLLINPSELEVSERVEDEFGFAAINVVSRPDLYGGKVCAALDRQHPRDFFDIKMLMDSTSITSDIYYGFLAYLLGHNRPMADLLNPNWKNNTKIFETEFQGMTRQDFSLDELNTIPQQMLAELKRHFTQQDFDFLISYKQLEPEWRLFPYNIEHLPAIRWKQRNLRQLKEKNPEKWAASVEKLKVTLLCNWLN</sequence>
<gene>
    <name evidence="1" type="ORF">MEG1DRAFT_00094</name>
</gene>
<evidence type="ECO:0008006" key="3">
    <source>
        <dbReference type="Google" id="ProtNLM"/>
    </source>
</evidence>
<comment type="caution">
    <text evidence="1">The sequence shown here is derived from an EMBL/GenBank/DDBJ whole genome shotgun (WGS) entry which is preliminary data.</text>
</comment>
<proteinExistence type="predicted"/>
<reference evidence="1 2" key="1">
    <citation type="submission" date="2014-03" db="EMBL/GenBank/DDBJ databases">
        <title>Draft Genome of Photorhabdus temperata Meg1.</title>
        <authorList>
            <person name="Hurst S.G.IV."/>
            <person name="Morris K."/>
            <person name="Thomas K."/>
            <person name="Tisa L.S."/>
        </authorList>
    </citation>
    <scope>NUCLEOTIDE SEQUENCE [LARGE SCALE GENOMIC DNA]</scope>
    <source>
        <strain evidence="1 2">Meg1</strain>
    </source>
</reference>
<evidence type="ECO:0000313" key="1">
    <source>
        <dbReference type="EMBL" id="KER05199.1"/>
    </source>
</evidence>
<dbReference type="PATRIC" id="fig|1393735.3.peg.95"/>
<organism evidence="1 2">
    <name type="scientific">Photorhabdus temperata subsp. temperata Meg1</name>
    <dbReference type="NCBI Taxonomy" id="1393735"/>
    <lineage>
        <taxon>Bacteria</taxon>
        <taxon>Pseudomonadati</taxon>
        <taxon>Pseudomonadota</taxon>
        <taxon>Gammaproteobacteria</taxon>
        <taxon>Enterobacterales</taxon>
        <taxon>Morganellaceae</taxon>
        <taxon>Photorhabdus</taxon>
    </lineage>
</organism>
<dbReference type="Proteomes" id="UP000028002">
    <property type="component" value="Unassembled WGS sequence"/>
</dbReference>
<dbReference type="EMBL" id="JGVH01000001">
    <property type="protein sequence ID" value="KER05199.1"/>
    <property type="molecule type" value="Genomic_DNA"/>
</dbReference>
<protein>
    <recommendedName>
        <fullName evidence="3">Nucleotidyl transferase AbiEii/AbiGii toxin family protein</fullName>
    </recommendedName>
</protein>
<dbReference type="Gene3D" id="3.10.450.620">
    <property type="entry name" value="JHP933, nucleotidyltransferase-like core domain"/>
    <property type="match status" value="1"/>
</dbReference>
<dbReference type="Pfam" id="PF08843">
    <property type="entry name" value="AbiEii"/>
    <property type="match status" value="1"/>
</dbReference>
<accession>A0A081S2P6</accession>
<dbReference type="AlphaFoldDB" id="A0A081S2P6"/>
<dbReference type="InterPro" id="IPR014942">
    <property type="entry name" value="AbiEii"/>
</dbReference>
<name>A0A081S2P6_PHOTE</name>